<evidence type="ECO:0000313" key="2">
    <source>
        <dbReference type="EMBL" id="KAH1097616.1"/>
    </source>
</evidence>
<dbReference type="AlphaFoldDB" id="A0A9D3VW98"/>
<feature type="compositionally biased region" description="Basic and acidic residues" evidence="1">
    <location>
        <begin position="50"/>
        <end position="72"/>
    </location>
</feature>
<dbReference type="EMBL" id="JAIQCV010000005">
    <property type="protein sequence ID" value="KAH1097616.1"/>
    <property type="molecule type" value="Genomic_DNA"/>
</dbReference>
<organism evidence="2 3">
    <name type="scientific">Gossypium stocksii</name>
    <dbReference type="NCBI Taxonomy" id="47602"/>
    <lineage>
        <taxon>Eukaryota</taxon>
        <taxon>Viridiplantae</taxon>
        <taxon>Streptophyta</taxon>
        <taxon>Embryophyta</taxon>
        <taxon>Tracheophyta</taxon>
        <taxon>Spermatophyta</taxon>
        <taxon>Magnoliopsida</taxon>
        <taxon>eudicotyledons</taxon>
        <taxon>Gunneridae</taxon>
        <taxon>Pentapetalae</taxon>
        <taxon>rosids</taxon>
        <taxon>malvids</taxon>
        <taxon>Malvales</taxon>
        <taxon>Malvaceae</taxon>
        <taxon>Malvoideae</taxon>
        <taxon>Gossypium</taxon>
    </lineage>
</organism>
<reference evidence="2 3" key="1">
    <citation type="journal article" date="2021" name="Plant Biotechnol. J.">
        <title>Multi-omics assisted identification of the key and species-specific regulatory components of drought-tolerant mechanisms in Gossypium stocksii.</title>
        <authorList>
            <person name="Yu D."/>
            <person name="Ke L."/>
            <person name="Zhang D."/>
            <person name="Wu Y."/>
            <person name="Sun Y."/>
            <person name="Mei J."/>
            <person name="Sun J."/>
            <person name="Sun Y."/>
        </authorList>
    </citation>
    <scope>NUCLEOTIDE SEQUENCE [LARGE SCALE GENOMIC DNA]</scope>
    <source>
        <strain evidence="3">cv. E1</strain>
        <tissue evidence="2">Leaf</tissue>
    </source>
</reference>
<evidence type="ECO:0000313" key="3">
    <source>
        <dbReference type="Proteomes" id="UP000828251"/>
    </source>
</evidence>
<keyword evidence="3" id="KW-1185">Reference proteome</keyword>
<evidence type="ECO:0000256" key="1">
    <source>
        <dbReference type="SAM" id="MobiDB-lite"/>
    </source>
</evidence>
<dbReference type="Proteomes" id="UP000828251">
    <property type="component" value="Unassembled WGS sequence"/>
</dbReference>
<protein>
    <submittedName>
        <fullName evidence="2">Uncharacterized protein</fullName>
    </submittedName>
</protein>
<accession>A0A9D3VW98</accession>
<comment type="caution">
    <text evidence="2">The sequence shown here is derived from an EMBL/GenBank/DDBJ whole genome shotgun (WGS) entry which is preliminary data.</text>
</comment>
<gene>
    <name evidence="2" type="ORF">J1N35_014537</name>
</gene>
<proteinExistence type="predicted"/>
<sequence>DDMLSLDLNHFTNVDTDAILNYLMEGKGEWKAGVDTTSTEQIYHPTRSIISDKGKNDGEEEANVKMNDKGEAADDEASEGDEATSHANVVDDVFIPA</sequence>
<name>A0A9D3VW98_9ROSI</name>
<feature type="non-terminal residue" evidence="2">
    <location>
        <position position="1"/>
    </location>
</feature>
<feature type="region of interest" description="Disordered" evidence="1">
    <location>
        <begin position="49"/>
        <end position="97"/>
    </location>
</feature>
<feature type="compositionally biased region" description="Acidic residues" evidence="1">
    <location>
        <begin position="73"/>
        <end position="82"/>
    </location>
</feature>